<organism evidence="2 3">
    <name type="scientific">Reticulomyxa filosa</name>
    <dbReference type="NCBI Taxonomy" id="46433"/>
    <lineage>
        <taxon>Eukaryota</taxon>
        <taxon>Sar</taxon>
        <taxon>Rhizaria</taxon>
        <taxon>Retaria</taxon>
        <taxon>Foraminifera</taxon>
        <taxon>Monothalamids</taxon>
        <taxon>Reticulomyxidae</taxon>
        <taxon>Reticulomyxa</taxon>
    </lineage>
</organism>
<keyword evidence="1" id="KW-0175">Coiled coil</keyword>
<evidence type="ECO:0000313" key="2">
    <source>
        <dbReference type="EMBL" id="ETO20698.1"/>
    </source>
</evidence>
<dbReference type="AlphaFoldDB" id="X6N459"/>
<gene>
    <name evidence="2" type="ORF">RFI_16519</name>
</gene>
<name>X6N459_RETFI</name>
<protein>
    <submittedName>
        <fullName evidence="2">Uncharacterized protein</fullName>
    </submittedName>
</protein>
<comment type="caution">
    <text evidence="2">The sequence shown here is derived from an EMBL/GenBank/DDBJ whole genome shotgun (WGS) entry which is preliminary data.</text>
</comment>
<feature type="non-terminal residue" evidence="2">
    <location>
        <position position="1"/>
    </location>
</feature>
<evidence type="ECO:0000313" key="3">
    <source>
        <dbReference type="Proteomes" id="UP000023152"/>
    </source>
</evidence>
<evidence type="ECO:0000256" key="1">
    <source>
        <dbReference type="SAM" id="Coils"/>
    </source>
</evidence>
<reference evidence="2 3" key="1">
    <citation type="journal article" date="2013" name="Curr. Biol.">
        <title>The Genome of the Foraminiferan Reticulomyxa filosa.</title>
        <authorList>
            <person name="Glockner G."/>
            <person name="Hulsmann N."/>
            <person name="Schleicher M."/>
            <person name="Noegel A.A."/>
            <person name="Eichinger L."/>
            <person name="Gallinger C."/>
            <person name="Pawlowski J."/>
            <person name="Sierra R."/>
            <person name="Euteneuer U."/>
            <person name="Pillet L."/>
            <person name="Moustafa A."/>
            <person name="Platzer M."/>
            <person name="Groth M."/>
            <person name="Szafranski K."/>
            <person name="Schliwa M."/>
        </authorList>
    </citation>
    <scope>NUCLEOTIDE SEQUENCE [LARGE SCALE GENOMIC DNA]</scope>
</reference>
<keyword evidence="3" id="KW-1185">Reference proteome</keyword>
<sequence length="294" mass="34140">TLARIKALFQKISDNGLDNVSEVDFKSCGDVHRDLDLLKMKVIELQTQLYDLDEDYQPLHTKLHEIDGIEKDLEKYQDHYRLSMSQLRRVHTRINQVWQEHKFQHDSARTALQTTELQCAVIKAKICDQSAHLSTKMDDIRHHMIRAKEEESGATTSYLAHISNWYKAQSASASSQKSTREIEWEEELAVCDRLLLGLNDFSKGLKAMRKEQRKRVTHSEQVMEQLNTQKSDIEQKINSLETEAIAKLDAVRQRFILPTPKSSSMLINIPRIFGLLSFFFFPPSKKKKKTGQQR</sequence>
<accession>X6N459</accession>
<dbReference type="Proteomes" id="UP000023152">
    <property type="component" value="Unassembled WGS sequence"/>
</dbReference>
<dbReference type="EMBL" id="ASPP01012339">
    <property type="protein sequence ID" value="ETO20698.1"/>
    <property type="molecule type" value="Genomic_DNA"/>
</dbReference>
<feature type="coiled-coil region" evidence="1">
    <location>
        <begin position="209"/>
        <end position="243"/>
    </location>
</feature>
<proteinExistence type="predicted"/>